<dbReference type="InterPro" id="IPR052823">
    <property type="entry name" value="SXP/RAL-2_related"/>
</dbReference>
<feature type="region of interest" description="Disordered" evidence="1">
    <location>
        <begin position="77"/>
        <end position="104"/>
    </location>
</feature>
<keyword evidence="5" id="KW-1185">Reference proteome</keyword>
<dbReference type="AlphaFoldDB" id="A0A2G9U212"/>
<dbReference type="PANTHER" id="PTHR21593">
    <property type="entry name" value="PRION-LIKE- Q/N-RICH -DOMAIN-BEARING PROTEIN PROTEIN"/>
    <property type="match status" value="1"/>
</dbReference>
<name>A0A2G9U212_TELCI</name>
<dbReference type="InterPro" id="IPR003677">
    <property type="entry name" value="ANIS5_cation-bd"/>
</dbReference>
<keyword evidence="2" id="KW-0732">Signal</keyword>
<protein>
    <recommendedName>
        <fullName evidence="3">SXP/RAL-2 family protein Ani s 5-like cation-binding domain-containing protein</fullName>
    </recommendedName>
</protein>
<reference evidence="4 5" key="1">
    <citation type="submission" date="2015-09" db="EMBL/GenBank/DDBJ databases">
        <title>Draft genome of the parasitic nematode Teladorsagia circumcincta isolate WARC Sus (inbred).</title>
        <authorList>
            <person name="Mitreva M."/>
        </authorList>
    </citation>
    <scope>NUCLEOTIDE SEQUENCE [LARGE SCALE GENOMIC DNA]</scope>
    <source>
        <strain evidence="4 5">S</strain>
    </source>
</reference>
<evidence type="ECO:0000256" key="2">
    <source>
        <dbReference type="SAM" id="SignalP"/>
    </source>
</evidence>
<sequence length="104" mass="12017">MNTTLFVLLAACAMLYTVFAPPPPGCQRPPKPEFLDNANETVRKEFFDIVKKHGVPPEQKRAQVIEWAKKYGLEEQAKQHEEKVHEEQARQHEEKVKAMMDKVS</sequence>
<dbReference type="Proteomes" id="UP000230423">
    <property type="component" value="Unassembled WGS sequence"/>
</dbReference>
<organism evidence="4 5">
    <name type="scientific">Teladorsagia circumcincta</name>
    <name type="common">Brown stomach worm</name>
    <name type="synonym">Ostertagia circumcincta</name>
    <dbReference type="NCBI Taxonomy" id="45464"/>
    <lineage>
        <taxon>Eukaryota</taxon>
        <taxon>Metazoa</taxon>
        <taxon>Ecdysozoa</taxon>
        <taxon>Nematoda</taxon>
        <taxon>Chromadorea</taxon>
        <taxon>Rhabditida</taxon>
        <taxon>Rhabditina</taxon>
        <taxon>Rhabditomorpha</taxon>
        <taxon>Strongyloidea</taxon>
        <taxon>Trichostrongylidae</taxon>
        <taxon>Teladorsagia</taxon>
    </lineage>
</organism>
<accession>A0A2G9U212</accession>
<feature type="chain" id="PRO_5013802639" description="SXP/RAL-2 family protein Ani s 5-like cation-binding domain-containing protein" evidence="2">
    <location>
        <begin position="21"/>
        <end position="104"/>
    </location>
</feature>
<dbReference type="EMBL" id="KZ350577">
    <property type="protein sequence ID" value="PIO63742.1"/>
    <property type="molecule type" value="Genomic_DNA"/>
</dbReference>
<evidence type="ECO:0000313" key="5">
    <source>
        <dbReference type="Proteomes" id="UP000230423"/>
    </source>
</evidence>
<evidence type="ECO:0000313" key="4">
    <source>
        <dbReference type="EMBL" id="PIO63742.1"/>
    </source>
</evidence>
<feature type="signal peptide" evidence="2">
    <location>
        <begin position="1"/>
        <end position="20"/>
    </location>
</feature>
<gene>
    <name evidence="4" type="ORF">TELCIR_14651</name>
</gene>
<dbReference type="Pfam" id="PF02520">
    <property type="entry name" value="ANIS5_cation-bd"/>
    <property type="match status" value="1"/>
</dbReference>
<proteinExistence type="predicted"/>
<feature type="domain" description="SXP/RAL-2 family protein Ani s 5-like cation-binding" evidence="3">
    <location>
        <begin position="42"/>
        <end position="101"/>
    </location>
</feature>
<evidence type="ECO:0000259" key="3">
    <source>
        <dbReference type="Pfam" id="PF02520"/>
    </source>
</evidence>
<dbReference type="PANTHER" id="PTHR21593:SF36">
    <property type="entry name" value="DUF148 DOMAIN-CONTAINING PROTEIN-RELATED"/>
    <property type="match status" value="1"/>
</dbReference>
<evidence type="ECO:0000256" key="1">
    <source>
        <dbReference type="SAM" id="MobiDB-lite"/>
    </source>
</evidence>